<gene>
    <name evidence="11" type="primary">LOC106063706</name>
</gene>
<keyword evidence="4" id="KW-0479">Metal-binding</keyword>
<dbReference type="OMA" id="CHFVEEE"/>
<organism evidence="10 11">
    <name type="scientific">Biomphalaria glabrata</name>
    <name type="common">Bloodfluke planorb</name>
    <name type="synonym">Freshwater snail</name>
    <dbReference type="NCBI Taxonomy" id="6526"/>
    <lineage>
        <taxon>Eukaryota</taxon>
        <taxon>Metazoa</taxon>
        <taxon>Spiralia</taxon>
        <taxon>Lophotrochozoa</taxon>
        <taxon>Mollusca</taxon>
        <taxon>Gastropoda</taxon>
        <taxon>Heterobranchia</taxon>
        <taxon>Euthyneura</taxon>
        <taxon>Panpulmonata</taxon>
        <taxon>Hygrophila</taxon>
        <taxon>Lymnaeoidea</taxon>
        <taxon>Planorbidae</taxon>
        <taxon>Biomphalaria</taxon>
    </lineage>
</organism>
<sequence length="190" mass="22088">MEIKEKEVSVDNLLRCPVSNLTKRERELLVESWELIQLHDKELRTTTSVRLLLWLLENIPNMRTRLAAKVPKTLPFPELLANEMFILHSKALFDSLDSFVSLSDDPVKLEQKMRSIAKMHVNLVPSVGMEYFSKLETSFVDFIAVSLKTTNVDERVQIWGQFLAAFCHFVEEEEKKRNPKSRKTHCCVIL</sequence>
<dbReference type="SUPFAM" id="SSF46458">
    <property type="entry name" value="Globin-like"/>
    <property type="match status" value="1"/>
</dbReference>
<evidence type="ECO:0000313" key="10">
    <source>
        <dbReference type="Proteomes" id="UP001165740"/>
    </source>
</evidence>
<accession>A0A9W3AA09</accession>
<dbReference type="Gene3D" id="1.10.490.10">
    <property type="entry name" value="Globins"/>
    <property type="match status" value="1"/>
</dbReference>
<dbReference type="GO" id="GO:0019825">
    <property type="term" value="F:oxygen binding"/>
    <property type="evidence" value="ECO:0007669"/>
    <property type="project" value="InterPro"/>
</dbReference>
<dbReference type="RefSeq" id="XP_055884137.1">
    <property type="nucleotide sequence ID" value="XM_056028162.1"/>
</dbReference>
<dbReference type="InterPro" id="IPR012292">
    <property type="entry name" value="Globin/Proto"/>
</dbReference>
<dbReference type="GO" id="GO:0046872">
    <property type="term" value="F:metal ion binding"/>
    <property type="evidence" value="ECO:0007669"/>
    <property type="project" value="UniProtKB-KW"/>
</dbReference>
<dbReference type="GO" id="GO:0020037">
    <property type="term" value="F:heme binding"/>
    <property type="evidence" value="ECO:0007669"/>
    <property type="project" value="InterPro"/>
</dbReference>
<keyword evidence="5" id="KW-0408">Iron</keyword>
<evidence type="ECO:0000256" key="2">
    <source>
        <dbReference type="ARBA" id="ARBA00022448"/>
    </source>
</evidence>
<name>A0A9W3AA09_BIOGL</name>
<dbReference type="InterPro" id="IPR009050">
    <property type="entry name" value="Globin-like_sf"/>
</dbReference>
<dbReference type="Proteomes" id="UP001165740">
    <property type="component" value="Chromosome 4"/>
</dbReference>
<evidence type="ECO:0000256" key="5">
    <source>
        <dbReference type="ARBA" id="ARBA00023004"/>
    </source>
</evidence>
<evidence type="ECO:0000256" key="4">
    <source>
        <dbReference type="ARBA" id="ARBA00022723"/>
    </source>
</evidence>
<comment type="similarity">
    <text evidence="8">Belongs to the globin family.</text>
</comment>
<evidence type="ECO:0000256" key="1">
    <source>
        <dbReference type="ARBA" id="ARBA00013895"/>
    </source>
</evidence>
<keyword evidence="8" id="KW-0561">Oxygen transport</keyword>
<evidence type="ECO:0000256" key="3">
    <source>
        <dbReference type="ARBA" id="ARBA00022617"/>
    </source>
</evidence>
<dbReference type="OrthoDB" id="6102655at2759"/>
<dbReference type="Pfam" id="PF00042">
    <property type="entry name" value="Globin"/>
    <property type="match status" value="1"/>
</dbReference>
<dbReference type="InterPro" id="IPR000971">
    <property type="entry name" value="Globin"/>
</dbReference>
<dbReference type="InterPro" id="IPR044399">
    <property type="entry name" value="Mb-like_M"/>
</dbReference>
<dbReference type="CDD" id="cd01040">
    <property type="entry name" value="Mb-like"/>
    <property type="match status" value="1"/>
</dbReference>
<evidence type="ECO:0000256" key="6">
    <source>
        <dbReference type="ARBA" id="ARBA00023179"/>
    </source>
</evidence>
<reference evidence="11" key="1">
    <citation type="submission" date="2025-08" db="UniProtKB">
        <authorList>
            <consortium name="RefSeq"/>
        </authorList>
    </citation>
    <scope>IDENTIFICATION</scope>
</reference>
<keyword evidence="3 8" id="KW-0349">Heme</keyword>
<dbReference type="GO" id="GO:0005344">
    <property type="term" value="F:oxygen carrier activity"/>
    <property type="evidence" value="ECO:0007669"/>
    <property type="project" value="UniProtKB-KW"/>
</dbReference>
<evidence type="ECO:0000256" key="7">
    <source>
        <dbReference type="ARBA" id="ARBA00030087"/>
    </source>
</evidence>
<feature type="domain" description="Globin" evidence="9">
    <location>
        <begin position="20"/>
        <end position="175"/>
    </location>
</feature>
<evidence type="ECO:0000256" key="8">
    <source>
        <dbReference type="RuleBase" id="RU000356"/>
    </source>
</evidence>
<keyword evidence="6" id="KW-0514">Muscle protein</keyword>
<proteinExistence type="inferred from homology"/>
<evidence type="ECO:0000259" key="9">
    <source>
        <dbReference type="PROSITE" id="PS01033"/>
    </source>
</evidence>
<protein>
    <recommendedName>
        <fullName evidence="1">Globin</fullName>
    </recommendedName>
    <alternativeName>
        <fullName evidence="7">Myoglobin</fullName>
    </alternativeName>
</protein>
<dbReference type="GeneID" id="106063706"/>
<dbReference type="PROSITE" id="PS01033">
    <property type="entry name" value="GLOBIN"/>
    <property type="match status" value="1"/>
</dbReference>
<keyword evidence="2 8" id="KW-0813">Transport</keyword>
<keyword evidence="10" id="KW-1185">Reference proteome</keyword>
<evidence type="ECO:0000313" key="11">
    <source>
        <dbReference type="RefSeq" id="XP_055884137.1"/>
    </source>
</evidence>
<dbReference type="AlphaFoldDB" id="A0A9W3AA09"/>